<organism evidence="2">
    <name type="scientific">Arundo donax</name>
    <name type="common">Giant reed</name>
    <name type="synonym">Donax arundinaceus</name>
    <dbReference type="NCBI Taxonomy" id="35708"/>
    <lineage>
        <taxon>Eukaryota</taxon>
        <taxon>Viridiplantae</taxon>
        <taxon>Streptophyta</taxon>
        <taxon>Embryophyta</taxon>
        <taxon>Tracheophyta</taxon>
        <taxon>Spermatophyta</taxon>
        <taxon>Magnoliopsida</taxon>
        <taxon>Liliopsida</taxon>
        <taxon>Poales</taxon>
        <taxon>Poaceae</taxon>
        <taxon>PACMAD clade</taxon>
        <taxon>Arundinoideae</taxon>
        <taxon>Arundineae</taxon>
        <taxon>Arundo</taxon>
    </lineage>
</organism>
<feature type="region of interest" description="Disordered" evidence="1">
    <location>
        <begin position="1"/>
        <end position="21"/>
    </location>
</feature>
<reference evidence="2" key="2">
    <citation type="journal article" date="2015" name="Data Brief">
        <title>Shoot transcriptome of the giant reed, Arundo donax.</title>
        <authorList>
            <person name="Barrero R.A."/>
            <person name="Guerrero F.D."/>
            <person name="Moolhuijzen P."/>
            <person name="Goolsby J.A."/>
            <person name="Tidwell J."/>
            <person name="Bellgard S.E."/>
            <person name="Bellgard M.I."/>
        </authorList>
    </citation>
    <scope>NUCLEOTIDE SEQUENCE</scope>
    <source>
        <tissue evidence="2">Shoot tissue taken approximately 20 cm above the soil surface</tissue>
    </source>
</reference>
<proteinExistence type="predicted"/>
<dbReference type="AlphaFoldDB" id="A0A0A9FK71"/>
<evidence type="ECO:0000313" key="2">
    <source>
        <dbReference type="EMBL" id="JAE08653.1"/>
    </source>
</evidence>
<sequence>MFSTFTNQQQNSLVKATTFNT</sequence>
<dbReference type="EMBL" id="GBRH01189243">
    <property type="protein sequence ID" value="JAE08653.1"/>
    <property type="molecule type" value="Transcribed_RNA"/>
</dbReference>
<accession>A0A0A9FK71</accession>
<evidence type="ECO:0000256" key="1">
    <source>
        <dbReference type="SAM" id="MobiDB-lite"/>
    </source>
</evidence>
<reference evidence="2" key="1">
    <citation type="submission" date="2014-09" db="EMBL/GenBank/DDBJ databases">
        <authorList>
            <person name="Magalhaes I.L.F."/>
            <person name="Oliveira U."/>
            <person name="Santos F.R."/>
            <person name="Vidigal T.H.D.A."/>
            <person name="Brescovit A.D."/>
            <person name="Santos A.J."/>
        </authorList>
    </citation>
    <scope>NUCLEOTIDE SEQUENCE</scope>
    <source>
        <tissue evidence="2">Shoot tissue taken approximately 20 cm above the soil surface</tissue>
    </source>
</reference>
<protein>
    <submittedName>
        <fullName evidence="2">Uncharacterized protein</fullName>
    </submittedName>
</protein>
<name>A0A0A9FK71_ARUDO</name>